<keyword evidence="1" id="KW-0812">Transmembrane</keyword>
<dbReference type="AlphaFoldDB" id="A0A1Q3BIC9"/>
<dbReference type="Proteomes" id="UP000187406">
    <property type="component" value="Unassembled WGS sequence"/>
</dbReference>
<reference evidence="3" key="1">
    <citation type="submission" date="2016-04" db="EMBL/GenBank/DDBJ databases">
        <title>Cephalotus genome sequencing.</title>
        <authorList>
            <person name="Fukushima K."/>
            <person name="Hasebe M."/>
            <person name="Fang X."/>
        </authorList>
    </citation>
    <scope>NUCLEOTIDE SEQUENCE [LARGE SCALE GENOMIC DNA]</scope>
    <source>
        <strain evidence="3">cv. St1</strain>
    </source>
</reference>
<evidence type="ECO:0000313" key="3">
    <source>
        <dbReference type="Proteomes" id="UP000187406"/>
    </source>
</evidence>
<dbReference type="InParanoid" id="A0A1Q3BIC9"/>
<comment type="caution">
    <text evidence="2">The sequence shown here is derived from an EMBL/GenBank/DDBJ whole genome shotgun (WGS) entry which is preliminary data.</text>
</comment>
<sequence>PKISNLHHCLNYIKRNLFFFHRSIWASLDFPSLSWSEFHKKTGKQEPSSLSISIYISLYPLLCLSVSFLTFLYCFFLTHFSLFLAHFSLFLIKSSLFFLICYTCFFISLFWLCGFFFSVI</sequence>
<evidence type="ECO:0000256" key="1">
    <source>
        <dbReference type="SAM" id="Phobius"/>
    </source>
</evidence>
<feature type="transmembrane region" description="Helical" evidence="1">
    <location>
        <begin position="96"/>
        <end position="117"/>
    </location>
</feature>
<evidence type="ECO:0000313" key="2">
    <source>
        <dbReference type="EMBL" id="GAV67767.1"/>
    </source>
</evidence>
<name>A0A1Q3BIC9_CEPFO</name>
<keyword evidence="1" id="KW-0472">Membrane</keyword>
<proteinExistence type="predicted"/>
<feature type="transmembrane region" description="Helical" evidence="1">
    <location>
        <begin position="58"/>
        <end position="84"/>
    </location>
</feature>
<keyword evidence="1" id="KW-1133">Transmembrane helix</keyword>
<protein>
    <submittedName>
        <fullName evidence="2">Uncharacterized protein</fullName>
    </submittedName>
</protein>
<gene>
    <name evidence="2" type="ORF">CFOL_v3_11271</name>
</gene>
<organism evidence="2 3">
    <name type="scientific">Cephalotus follicularis</name>
    <name type="common">Albany pitcher plant</name>
    <dbReference type="NCBI Taxonomy" id="3775"/>
    <lineage>
        <taxon>Eukaryota</taxon>
        <taxon>Viridiplantae</taxon>
        <taxon>Streptophyta</taxon>
        <taxon>Embryophyta</taxon>
        <taxon>Tracheophyta</taxon>
        <taxon>Spermatophyta</taxon>
        <taxon>Magnoliopsida</taxon>
        <taxon>eudicotyledons</taxon>
        <taxon>Gunneridae</taxon>
        <taxon>Pentapetalae</taxon>
        <taxon>rosids</taxon>
        <taxon>fabids</taxon>
        <taxon>Oxalidales</taxon>
        <taxon>Cephalotaceae</taxon>
        <taxon>Cephalotus</taxon>
    </lineage>
</organism>
<dbReference type="EMBL" id="BDDD01000586">
    <property type="protein sequence ID" value="GAV67767.1"/>
    <property type="molecule type" value="Genomic_DNA"/>
</dbReference>
<accession>A0A1Q3BIC9</accession>
<keyword evidence="3" id="KW-1185">Reference proteome</keyword>
<feature type="non-terminal residue" evidence="2">
    <location>
        <position position="1"/>
    </location>
</feature>